<evidence type="ECO:0000313" key="1">
    <source>
        <dbReference type="EMBL" id="MDT2984494.1"/>
    </source>
</evidence>
<sequence length="297" mass="33041">MAVILDSKDLALLDKEFAADSQVWEVLKQGASDVTEADFVGAKEVRVNKMKGFTATDYKRNENNTRNKIDVAKETVKLEKERWMAYDLDALDQTENGSYDPTTVLEEHTRLVAIPEKDQTAVERLITAAFAAATADGYQGKTVKEDVTTANSLAVFDNAEEYMTDAEIVGPFVMFASSAYYKALKNNEKVSKTFTTNEVNISGINRKVAQLDNDIPILKVAKSRLQVDPTKHINFILVPLRIAAPIEKYNDVTLIPASQDRDGNRDTIKGTNYYDLIVLEKARPAIYVSYADPIEGA</sequence>
<dbReference type="RefSeq" id="WP_311957834.1">
    <property type="nucleotide sequence ID" value="NZ_JARQDZ010000027.1"/>
</dbReference>
<reference evidence="1 2" key="1">
    <citation type="submission" date="2023-03" db="EMBL/GenBank/DDBJ databases">
        <authorList>
            <person name="Shen W."/>
            <person name="Cai J."/>
        </authorList>
    </citation>
    <scope>NUCLEOTIDE SEQUENCE [LARGE SCALE GENOMIC DNA]</scope>
    <source>
        <strain evidence="1 2">B516</strain>
    </source>
</reference>
<dbReference type="Proteomes" id="UP001253851">
    <property type="component" value="Unassembled WGS sequence"/>
</dbReference>
<protein>
    <submittedName>
        <fullName evidence="1">Capsid protein</fullName>
    </submittedName>
</protein>
<proteinExistence type="predicted"/>
<organism evidence="1 2">
    <name type="scientific">Enterococcus casseliflavus</name>
    <name type="common">Enterococcus flavescens</name>
    <dbReference type="NCBI Taxonomy" id="37734"/>
    <lineage>
        <taxon>Bacteria</taxon>
        <taxon>Bacillati</taxon>
        <taxon>Bacillota</taxon>
        <taxon>Bacilli</taxon>
        <taxon>Lactobacillales</taxon>
        <taxon>Enterococcaceae</taxon>
        <taxon>Enterococcus</taxon>
    </lineage>
</organism>
<gene>
    <name evidence="1" type="ORF">P7I34_17830</name>
</gene>
<comment type="caution">
    <text evidence="1">The sequence shown here is derived from an EMBL/GenBank/DDBJ whole genome shotgun (WGS) entry which is preliminary data.</text>
</comment>
<name>A0ABD5FS17_ENTCA</name>
<dbReference type="EMBL" id="JARQDZ010000027">
    <property type="protein sequence ID" value="MDT2984494.1"/>
    <property type="molecule type" value="Genomic_DNA"/>
</dbReference>
<dbReference type="AlphaFoldDB" id="A0ABD5FS17"/>
<accession>A0ABD5FS17</accession>
<evidence type="ECO:0000313" key="2">
    <source>
        <dbReference type="Proteomes" id="UP001253851"/>
    </source>
</evidence>